<evidence type="ECO:0000313" key="3">
    <source>
        <dbReference type="EMBL" id="BAN00779.1"/>
    </source>
</evidence>
<protein>
    <submittedName>
        <fullName evidence="3">2-C-methyl-D-erythritol 4-phosphate cytidylyltransferase</fullName>
        <ecNumber evidence="3">2.7.7.60</ecNumber>
    </submittedName>
</protein>
<dbReference type="SUPFAM" id="SSF53448">
    <property type="entry name" value="Nucleotide-diphospho-sugar transferases"/>
    <property type="match status" value="1"/>
</dbReference>
<dbReference type="InterPro" id="IPR018294">
    <property type="entry name" value="ISPD_synthase_CS"/>
</dbReference>
<dbReference type="Pfam" id="PF01128">
    <property type="entry name" value="IspD"/>
    <property type="match status" value="1"/>
</dbReference>
<dbReference type="RefSeq" id="WP_015440027.1">
    <property type="nucleotide sequence ID" value="NC_020520.1"/>
</dbReference>
<organism evidence="3 4">
    <name type="scientific">Ilumatobacter coccineus (strain NBRC 103263 / KCTC 29153 / YM16-304)</name>
    <dbReference type="NCBI Taxonomy" id="1313172"/>
    <lineage>
        <taxon>Bacteria</taxon>
        <taxon>Bacillati</taxon>
        <taxon>Actinomycetota</taxon>
        <taxon>Acidimicrobiia</taxon>
        <taxon>Acidimicrobiales</taxon>
        <taxon>Ilumatobacteraceae</taxon>
        <taxon>Ilumatobacter</taxon>
    </lineage>
</organism>
<name>A0A6C7E679_ILUCY</name>
<evidence type="ECO:0000256" key="2">
    <source>
        <dbReference type="ARBA" id="ARBA00022695"/>
    </source>
</evidence>
<dbReference type="EC" id="2.7.7.60" evidence="3"/>
<dbReference type="PROSITE" id="PS01295">
    <property type="entry name" value="ISPD"/>
    <property type="match status" value="1"/>
</dbReference>
<dbReference type="CDD" id="cd02516">
    <property type="entry name" value="CDP-ME_synthetase"/>
    <property type="match status" value="1"/>
</dbReference>
<reference evidence="3 4" key="1">
    <citation type="journal article" date="2013" name="Int. J. Syst. Evol. Microbiol.">
        <title>Ilumatobacter nonamiense sp. nov. and Ilumatobacter coccineum sp. nov., isolated from seashore sand.</title>
        <authorList>
            <person name="Matsumoto A."/>
            <person name="Kasai H."/>
            <person name="Matsuo Y."/>
            <person name="Shizuri Y."/>
            <person name="Ichikawa N."/>
            <person name="Fujita N."/>
            <person name="Omura S."/>
            <person name="Takahashi Y."/>
        </authorList>
    </citation>
    <scope>NUCLEOTIDE SEQUENCE [LARGE SCALE GENOMIC DNA]</scope>
    <source>
        <strain evidence="4">NBRC 103263 / KCTC 29153 / YM16-304</strain>
    </source>
</reference>
<keyword evidence="4" id="KW-1185">Reference proteome</keyword>
<proteinExistence type="predicted"/>
<dbReference type="PANTHER" id="PTHR32125:SF4">
    <property type="entry name" value="2-C-METHYL-D-ERYTHRITOL 4-PHOSPHATE CYTIDYLYLTRANSFERASE, CHLOROPLASTIC"/>
    <property type="match status" value="1"/>
</dbReference>
<dbReference type="PANTHER" id="PTHR32125">
    <property type="entry name" value="2-C-METHYL-D-ERYTHRITOL 4-PHOSPHATE CYTIDYLYLTRANSFERASE, CHLOROPLASTIC"/>
    <property type="match status" value="1"/>
</dbReference>
<dbReference type="GO" id="GO:0050518">
    <property type="term" value="F:2-C-methyl-D-erythritol 4-phosphate cytidylyltransferase activity"/>
    <property type="evidence" value="ECO:0007669"/>
    <property type="project" value="UniProtKB-EC"/>
</dbReference>
<dbReference type="AlphaFoldDB" id="A0A6C7E679"/>
<keyword evidence="1 3" id="KW-0808">Transferase</keyword>
<gene>
    <name evidence="3" type="primary">ispD</name>
    <name evidence="3" type="ORF">YM304_04650</name>
</gene>
<keyword evidence="2 3" id="KW-0548">Nucleotidyltransferase</keyword>
<dbReference type="Gene3D" id="3.90.550.10">
    <property type="entry name" value="Spore Coat Polysaccharide Biosynthesis Protein SpsA, Chain A"/>
    <property type="match status" value="1"/>
</dbReference>
<evidence type="ECO:0000256" key="1">
    <source>
        <dbReference type="ARBA" id="ARBA00022679"/>
    </source>
</evidence>
<dbReference type="InterPro" id="IPR050088">
    <property type="entry name" value="IspD/TarI_cytidylyltransf_bact"/>
</dbReference>
<dbReference type="KEGG" id="aym:YM304_04650"/>
<dbReference type="EMBL" id="AP012057">
    <property type="protein sequence ID" value="BAN00779.1"/>
    <property type="molecule type" value="Genomic_DNA"/>
</dbReference>
<sequence>MPRAKTKVWTIIVGGGSGQRFGRPKQYEKLDDLRVIDHARRTADAASDGVVLVVPADDVAREGGVAGGATRSESVRAGLAALPADVDVVCVHDAARPLASLELFERVIDAVLAGADAAVPGVPLADTIKVIDAAGLAPGDIEGARGVVVDTPDRSTLVAVQTPQAFRADRLQAAHASGGEATDDAALIESVGGRVVVVDGEATNRKITTPDDLDWTRDQLGRRSS</sequence>
<dbReference type="InterPro" id="IPR029044">
    <property type="entry name" value="Nucleotide-diphossugar_trans"/>
</dbReference>
<evidence type="ECO:0000313" key="4">
    <source>
        <dbReference type="Proteomes" id="UP000011863"/>
    </source>
</evidence>
<dbReference type="GO" id="GO:0008299">
    <property type="term" value="P:isoprenoid biosynthetic process"/>
    <property type="evidence" value="ECO:0007669"/>
    <property type="project" value="InterPro"/>
</dbReference>
<accession>A0A6C7E679</accession>
<dbReference type="Proteomes" id="UP000011863">
    <property type="component" value="Chromosome"/>
</dbReference>
<dbReference type="InterPro" id="IPR034683">
    <property type="entry name" value="IspD/TarI"/>
</dbReference>